<accession>A0A8C8E5B6</accession>
<dbReference type="Proteomes" id="UP000694552">
    <property type="component" value="Unplaced"/>
</dbReference>
<sequence length="86" mass="9331">MGPSLFISLPDPPVLGMDQALAVHGPRGRAEQTTGMVSRAERPCLDDAIEGRAEQDVSFFSREPAPLLLMSRPLMLPQHVPLSARP</sequence>
<dbReference type="Ensembl" id="ENSOSUT00000001135.1">
    <property type="protein sequence ID" value="ENSOSUP00000001114.1"/>
    <property type="gene ID" value="ENSOSUG00000000841.1"/>
</dbReference>
<keyword evidence="2" id="KW-1185">Reference proteome</keyword>
<proteinExistence type="predicted"/>
<evidence type="ECO:0000313" key="2">
    <source>
        <dbReference type="Proteomes" id="UP000694552"/>
    </source>
</evidence>
<evidence type="ECO:0000313" key="1">
    <source>
        <dbReference type="Ensembl" id="ENSOSUP00000001114.1"/>
    </source>
</evidence>
<reference evidence="1" key="1">
    <citation type="submission" date="2025-08" db="UniProtKB">
        <authorList>
            <consortium name="Ensembl"/>
        </authorList>
    </citation>
    <scope>IDENTIFICATION</scope>
</reference>
<dbReference type="AlphaFoldDB" id="A0A8C8E5B6"/>
<organism evidence="1 2">
    <name type="scientific">Otus sunia</name>
    <name type="common">Oriental scops-owl</name>
    <dbReference type="NCBI Taxonomy" id="257818"/>
    <lineage>
        <taxon>Eukaryota</taxon>
        <taxon>Metazoa</taxon>
        <taxon>Chordata</taxon>
        <taxon>Craniata</taxon>
        <taxon>Vertebrata</taxon>
        <taxon>Euteleostomi</taxon>
        <taxon>Archelosauria</taxon>
        <taxon>Archosauria</taxon>
        <taxon>Dinosauria</taxon>
        <taxon>Saurischia</taxon>
        <taxon>Theropoda</taxon>
        <taxon>Coelurosauria</taxon>
        <taxon>Aves</taxon>
        <taxon>Neognathae</taxon>
        <taxon>Neoaves</taxon>
        <taxon>Telluraves</taxon>
        <taxon>Strigiformes</taxon>
        <taxon>Strigidae</taxon>
        <taxon>Otus</taxon>
    </lineage>
</organism>
<name>A0A8C8E5B6_9STRI</name>
<reference evidence="1" key="2">
    <citation type="submission" date="2025-09" db="UniProtKB">
        <authorList>
            <consortium name="Ensembl"/>
        </authorList>
    </citation>
    <scope>IDENTIFICATION</scope>
</reference>
<protein>
    <submittedName>
        <fullName evidence="1">Uncharacterized protein</fullName>
    </submittedName>
</protein>